<comment type="caution">
    <text evidence="1">The sequence shown here is derived from an EMBL/GenBank/DDBJ whole genome shotgun (WGS) entry which is preliminary data.</text>
</comment>
<keyword evidence="2" id="KW-1185">Reference proteome</keyword>
<accession>A0ACB7CG00</accession>
<name>A0ACB7CG00_9ASCO</name>
<protein>
    <submittedName>
        <fullName evidence="1">Uncharacterized protein</fullName>
    </submittedName>
</protein>
<sequence>MGNLFGAWTLWISLGIPAHLSLVRCAAAHCSAPQCCAVQCSADAVQVHRIEHAIARRVYPYPNPDTKP</sequence>
<reference evidence="1 2" key="1">
    <citation type="journal article" date="2021" name="Commun. Biol.">
        <title>Genomic insights into the host specific adaptation of the Pneumocystis genus.</title>
        <authorList>
            <person name="Cisse O.H."/>
            <person name="Ma L."/>
            <person name="Dekker J.P."/>
            <person name="Khil P.P."/>
            <person name="Youn J.-H."/>
            <person name="Brenchley J.M."/>
            <person name="Blair R."/>
            <person name="Pahar B."/>
            <person name="Chabe M."/>
            <person name="Van Rompay K.K.A."/>
            <person name="Keesler R."/>
            <person name="Sukura A."/>
            <person name="Hirsch V."/>
            <person name="Kutty G."/>
            <person name="Liu Y."/>
            <person name="Peng L."/>
            <person name="Chen J."/>
            <person name="Song J."/>
            <person name="Weissenbacher-Lang C."/>
            <person name="Xu J."/>
            <person name="Upham N.S."/>
            <person name="Stajich J.E."/>
            <person name="Cuomo C.A."/>
            <person name="Cushion M.T."/>
            <person name="Kovacs J.A."/>
        </authorList>
    </citation>
    <scope>NUCLEOTIDE SEQUENCE [LARGE SCALE GENOMIC DNA]</scope>
    <source>
        <strain evidence="1 2">RABM</strain>
    </source>
</reference>
<dbReference type="Proteomes" id="UP000768646">
    <property type="component" value="Unassembled WGS sequence"/>
</dbReference>
<gene>
    <name evidence="1" type="ORF">PORY_000556</name>
</gene>
<evidence type="ECO:0000313" key="1">
    <source>
        <dbReference type="EMBL" id="KAG4306568.1"/>
    </source>
</evidence>
<dbReference type="EMBL" id="JABTEG010000001">
    <property type="protein sequence ID" value="KAG4306568.1"/>
    <property type="molecule type" value="Genomic_DNA"/>
</dbReference>
<proteinExistence type="predicted"/>
<organism evidence="1 2">
    <name type="scientific">Pneumocystis oryctolagi</name>
    <dbReference type="NCBI Taxonomy" id="42067"/>
    <lineage>
        <taxon>Eukaryota</taxon>
        <taxon>Fungi</taxon>
        <taxon>Dikarya</taxon>
        <taxon>Ascomycota</taxon>
        <taxon>Taphrinomycotina</taxon>
        <taxon>Pneumocystomycetes</taxon>
        <taxon>Pneumocystaceae</taxon>
        <taxon>Pneumocystis</taxon>
    </lineage>
</organism>
<evidence type="ECO:0000313" key="2">
    <source>
        <dbReference type="Proteomes" id="UP000768646"/>
    </source>
</evidence>